<dbReference type="GO" id="GO:0030299">
    <property type="term" value="P:intestinal cholesterol absorption"/>
    <property type="evidence" value="ECO:0007669"/>
    <property type="project" value="TreeGrafter"/>
</dbReference>
<dbReference type="AlphaFoldDB" id="A0A8E0S2U9"/>
<dbReference type="GO" id="GO:0015485">
    <property type="term" value="F:cholesterol binding"/>
    <property type="evidence" value="ECO:0007669"/>
    <property type="project" value="TreeGrafter"/>
</dbReference>
<dbReference type="Pfam" id="PF12349">
    <property type="entry name" value="Sterol-sensing"/>
    <property type="match status" value="2"/>
</dbReference>
<organism evidence="3 4">
    <name type="scientific">Fasciolopsis buskii</name>
    <dbReference type="NCBI Taxonomy" id="27845"/>
    <lineage>
        <taxon>Eukaryota</taxon>
        <taxon>Metazoa</taxon>
        <taxon>Spiralia</taxon>
        <taxon>Lophotrochozoa</taxon>
        <taxon>Platyhelminthes</taxon>
        <taxon>Trematoda</taxon>
        <taxon>Digenea</taxon>
        <taxon>Plagiorchiida</taxon>
        <taxon>Echinostomata</taxon>
        <taxon>Echinostomatoidea</taxon>
        <taxon>Fasciolidae</taxon>
        <taxon>Fasciolopsis</taxon>
    </lineage>
</organism>
<dbReference type="InterPro" id="IPR053958">
    <property type="entry name" value="HMGCR/SNAP/NPC1-like_SSD"/>
</dbReference>
<evidence type="ECO:0000313" key="4">
    <source>
        <dbReference type="Proteomes" id="UP000728185"/>
    </source>
</evidence>
<comment type="caution">
    <text evidence="3">The sequence shown here is derived from an EMBL/GenBank/DDBJ whole genome shotgun (WGS) entry which is preliminary data.</text>
</comment>
<feature type="transmembrane region" description="Helical" evidence="1">
    <location>
        <begin position="779"/>
        <end position="802"/>
    </location>
</feature>
<evidence type="ECO:0000256" key="1">
    <source>
        <dbReference type="SAM" id="Phobius"/>
    </source>
</evidence>
<keyword evidence="1" id="KW-0472">Membrane</keyword>
<feature type="transmembrane region" description="Helical" evidence="1">
    <location>
        <begin position="822"/>
        <end position="841"/>
    </location>
</feature>
<sequence>MTCDPNQDAFIDPEIENGLVMRIKLYLTENVGNTFYNSCKCNETVPRRVADPGGPPCSCIDCESSCVEPPPPAVPSVVLILGLDVWVFSSIVIFVGSVLIFATYEIIYHVYGSRYTTPAEMSRLNDSQSDNFHQHPGDVTDVENRGNCIHRLRAWLEDKMFQDVDDFGYVTADYLDHLMYCANAPMSVTSGEPDSTMSCLASSGMPILPTVALGGFNGTKYNESTSVVLTFLVNNDPDPRSDHVKKAELWESAYIKLVQNWAQQHSNSVIISFQAERSVEDEINRQSNADIKTVVISYLVMFVYVDLRITLGLGGVLMVIISVVASVGMWSYVGTPATLIIIEVIPFLVLAVGVDNIFILVHDFEIDDQDADAILCSEEYRQNCTATAAAVDLNDGDRIPLHPHPNMALTIRTIVATRMGRTLGRVGPSLLLTSTAESVAFFCGALTSMPAVRAFALYAGVAIVFNFLLQIFAFVALLTLDARRHAANRFDIFCCFGLRSSTDHSQIAGHENNSMDSSRPVGEVDSLSLSSSALDDVQLSAPLENDGIPTIVPNWIEVGLDQRLAMPSDSYVLSYFNAMSTDLRVGPPVYFVVTSGHEYNSTIGQNAVCGGFGCPQESLTGVVSDASRISSYGRAPYHVAVQRFPNQSVGSTYFMAYHTVLQKPSDFIDALTNARLLADRVNKYWHNNQSDWHATNNPSPNSVFPYSVFYVYYEQYLTVVHDALVQIGICLGAILVVTFILLGMNVVATLMVLFGVVYILLSLLSLMALWNITLNAISLVNLVVTVGIAVEFCAHIIRAFSVSSEPTRLGRAKAALSDMGSSILRGITLTKLGGILVLAFSKSRLFEIFYFRMYLGIILFGALTGLLIVPVYLSYLGKNQSKTACTNNQHVPIFTF</sequence>
<keyword evidence="1" id="KW-1133">Transmembrane helix</keyword>
<accession>A0A8E0S2U9</accession>
<protein>
    <submittedName>
        <fullName evidence="3">Niemann-Pick C1 protein</fullName>
    </submittedName>
</protein>
<feature type="transmembrane region" description="Helical" evidence="1">
    <location>
        <begin position="455"/>
        <end position="480"/>
    </location>
</feature>
<feature type="transmembrane region" description="Helical" evidence="1">
    <location>
        <begin position="723"/>
        <end position="744"/>
    </location>
</feature>
<feature type="transmembrane region" description="Helical" evidence="1">
    <location>
        <begin position="311"/>
        <end position="333"/>
    </location>
</feature>
<dbReference type="PANTHER" id="PTHR45727">
    <property type="entry name" value="NPC INTRACELLULAR CHOLESTEROL TRANSPORTER 1"/>
    <property type="match status" value="1"/>
</dbReference>
<dbReference type="EMBL" id="LUCM01004196">
    <property type="protein sequence ID" value="KAA0194679.1"/>
    <property type="molecule type" value="Genomic_DNA"/>
</dbReference>
<evidence type="ECO:0000313" key="3">
    <source>
        <dbReference type="EMBL" id="KAA0194679.1"/>
    </source>
</evidence>
<keyword evidence="1" id="KW-0812">Transmembrane</keyword>
<dbReference type="GO" id="GO:0005886">
    <property type="term" value="C:plasma membrane"/>
    <property type="evidence" value="ECO:0007669"/>
    <property type="project" value="TreeGrafter"/>
</dbReference>
<dbReference type="InterPro" id="IPR053956">
    <property type="entry name" value="NPC1_MLD"/>
</dbReference>
<evidence type="ECO:0000259" key="2">
    <source>
        <dbReference type="PROSITE" id="PS50156"/>
    </source>
</evidence>
<dbReference type="PANTHER" id="PTHR45727:SF2">
    <property type="entry name" value="NPC INTRACELLULAR CHOLESTEROL TRANSPORTER 1"/>
    <property type="match status" value="1"/>
</dbReference>
<feature type="transmembrane region" description="Helical" evidence="1">
    <location>
        <begin position="339"/>
        <end position="361"/>
    </location>
</feature>
<name>A0A8E0S2U9_9TREM</name>
<dbReference type="OrthoDB" id="6510177at2759"/>
<dbReference type="SUPFAM" id="SSF82866">
    <property type="entry name" value="Multidrug efflux transporter AcrB transmembrane domain"/>
    <property type="match status" value="2"/>
</dbReference>
<dbReference type="Gene3D" id="1.20.1640.10">
    <property type="entry name" value="Multidrug efflux transporter AcrB transmembrane domain"/>
    <property type="match status" value="2"/>
</dbReference>
<reference evidence="3" key="1">
    <citation type="submission" date="2019-05" db="EMBL/GenBank/DDBJ databases">
        <title>Annotation for the trematode Fasciolopsis buski.</title>
        <authorList>
            <person name="Choi Y.-J."/>
        </authorList>
    </citation>
    <scope>NUCLEOTIDE SEQUENCE</scope>
    <source>
        <strain evidence="3">HT</strain>
        <tissue evidence="3">Whole worm</tissue>
    </source>
</reference>
<dbReference type="GO" id="GO:0015918">
    <property type="term" value="P:sterol transport"/>
    <property type="evidence" value="ECO:0007669"/>
    <property type="project" value="TreeGrafter"/>
</dbReference>
<dbReference type="Pfam" id="PF22314">
    <property type="entry name" value="NPC1_MLD"/>
    <property type="match status" value="1"/>
</dbReference>
<feature type="transmembrane region" description="Helical" evidence="1">
    <location>
        <begin position="429"/>
        <end position="449"/>
    </location>
</feature>
<dbReference type="Proteomes" id="UP000728185">
    <property type="component" value="Unassembled WGS sequence"/>
</dbReference>
<dbReference type="PROSITE" id="PS50156">
    <property type="entry name" value="SSD"/>
    <property type="match status" value="1"/>
</dbReference>
<feature type="transmembrane region" description="Helical" evidence="1">
    <location>
        <begin position="853"/>
        <end position="873"/>
    </location>
</feature>
<feature type="transmembrane region" description="Helical" evidence="1">
    <location>
        <begin position="77"/>
        <end position="104"/>
    </location>
</feature>
<feature type="domain" description="SSD" evidence="2">
    <location>
        <begin position="308"/>
        <end position="480"/>
    </location>
</feature>
<gene>
    <name evidence="3" type="ORF">FBUS_07048</name>
</gene>
<dbReference type="InterPro" id="IPR000731">
    <property type="entry name" value="SSD"/>
</dbReference>
<proteinExistence type="predicted"/>
<feature type="transmembrane region" description="Helical" evidence="1">
    <location>
        <begin position="750"/>
        <end position="772"/>
    </location>
</feature>
<dbReference type="GO" id="GO:0042632">
    <property type="term" value="P:cholesterol homeostasis"/>
    <property type="evidence" value="ECO:0007669"/>
    <property type="project" value="TreeGrafter"/>
</dbReference>
<keyword evidence="4" id="KW-1185">Reference proteome</keyword>